<evidence type="ECO:0000256" key="1">
    <source>
        <dbReference type="ARBA" id="ARBA00004651"/>
    </source>
</evidence>
<dbReference type="PROSITE" id="PS50850">
    <property type="entry name" value="MFS"/>
    <property type="match status" value="1"/>
</dbReference>
<keyword evidence="3" id="KW-0813">Transport</keyword>
<keyword evidence="11" id="KW-1185">Reference proteome</keyword>
<feature type="transmembrane region" description="Helical" evidence="8">
    <location>
        <begin position="24"/>
        <end position="43"/>
    </location>
</feature>
<dbReference type="Gene3D" id="1.20.1250.20">
    <property type="entry name" value="MFS general substrate transporter like domains"/>
    <property type="match status" value="1"/>
</dbReference>
<evidence type="ECO:0000256" key="3">
    <source>
        <dbReference type="ARBA" id="ARBA00022448"/>
    </source>
</evidence>
<evidence type="ECO:0000256" key="5">
    <source>
        <dbReference type="ARBA" id="ARBA00022692"/>
    </source>
</evidence>
<evidence type="ECO:0000256" key="6">
    <source>
        <dbReference type="ARBA" id="ARBA00022989"/>
    </source>
</evidence>
<evidence type="ECO:0000256" key="4">
    <source>
        <dbReference type="ARBA" id="ARBA00022475"/>
    </source>
</evidence>
<keyword evidence="4" id="KW-1003">Cell membrane</keyword>
<dbReference type="Pfam" id="PF07690">
    <property type="entry name" value="MFS_1"/>
    <property type="match status" value="1"/>
</dbReference>
<feature type="transmembrane region" description="Helical" evidence="8">
    <location>
        <begin position="116"/>
        <end position="138"/>
    </location>
</feature>
<feature type="transmembrane region" description="Helical" evidence="8">
    <location>
        <begin position="482"/>
        <end position="504"/>
    </location>
</feature>
<dbReference type="PANTHER" id="PTHR42718:SF9">
    <property type="entry name" value="MAJOR FACILITATOR SUPERFAMILY MULTIDRUG TRANSPORTER MFSC"/>
    <property type="match status" value="1"/>
</dbReference>
<feature type="transmembrane region" description="Helical" evidence="8">
    <location>
        <begin position="150"/>
        <end position="171"/>
    </location>
</feature>
<accession>A0A7W2FS34</accession>
<name>A0A7W2FS34_9VIBR</name>
<dbReference type="InterPro" id="IPR004638">
    <property type="entry name" value="EmrB-like"/>
</dbReference>
<dbReference type="InterPro" id="IPR020846">
    <property type="entry name" value="MFS_dom"/>
</dbReference>
<keyword evidence="5 8" id="KW-0812">Transmembrane</keyword>
<feature type="transmembrane region" description="Helical" evidence="8">
    <location>
        <begin position="318"/>
        <end position="336"/>
    </location>
</feature>
<evidence type="ECO:0000313" key="11">
    <source>
        <dbReference type="Proteomes" id="UP000571701"/>
    </source>
</evidence>
<evidence type="ECO:0000259" key="9">
    <source>
        <dbReference type="PROSITE" id="PS50850"/>
    </source>
</evidence>
<comment type="caution">
    <text evidence="10">The sequence shown here is derived from an EMBL/GenBank/DDBJ whole genome shotgun (WGS) entry which is preliminary data.</text>
</comment>
<dbReference type="Gene3D" id="1.20.1720.10">
    <property type="entry name" value="Multidrug resistance protein D"/>
    <property type="match status" value="1"/>
</dbReference>
<feature type="transmembrane region" description="Helical" evidence="8">
    <location>
        <begin position="240"/>
        <end position="258"/>
    </location>
</feature>
<evidence type="ECO:0000256" key="2">
    <source>
        <dbReference type="ARBA" id="ARBA00008537"/>
    </source>
</evidence>
<feature type="transmembrane region" description="Helical" evidence="8">
    <location>
        <begin position="211"/>
        <end position="228"/>
    </location>
</feature>
<dbReference type="SUPFAM" id="SSF103473">
    <property type="entry name" value="MFS general substrate transporter"/>
    <property type="match status" value="1"/>
</dbReference>
<dbReference type="AlphaFoldDB" id="A0A7W2FS34"/>
<keyword evidence="7 8" id="KW-0472">Membrane</keyword>
<evidence type="ECO:0000256" key="7">
    <source>
        <dbReference type="ARBA" id="ARBA00023136"/>
    </source>
</evidence>
<comment type="subcellular location">
    <subcellularLocation>
        <location evidence="1">Cell membrane</location>
        <topology evidence="1">Multi-pass membrane protein</topology>
    </subcellularLocation>
</comment>
<dbReference type="CDD" id="cd17503">
    <property type="entry name" value="MFS_LmrB_MDR_like"/>
    <property type="match status" value="1"/>
</dbReference>
<dbReference type="InterPro" id="IPR036259">
    <property type="entry name" value="MFS_trans_sf"/>
</dbReference>
<feature type="transmembrane region" description="Helical" evidence="8">
    <location>
        <begin position="63"/>
        <end position="84"/>
    </location>
</feature>
<feature type="transmembrane region" description="Helical" evidence="8">
    <location>
        <begin position="91"/>
        <end position="110"/>
    </location>
</feature>
<proteinExistence type="inferred from homology"/>
<dbReference type="GO" id="GO:0022857">
    <property type="term" value="F:transmembrane transporter activity"/>
    <property type="evidence" value="ECO:0007669"/>
    <property type="project" value="InterPro"/>
</dbReference>
<dbReference type="NCBIfam" id="TIGR00711">
    <property type="entry name" value="efflux_EmrB"/>
    <property type="match status" value="1"/>
</dbReference>
<evidence type="ECO:0000313" key="10">
    <source>
        <dbReference type="EMBL" id="MBA5763114.1"/>
    </source>
</evidence>
<dbReference type="PANTHER" id="PTHR42718">
    <property type="entry name" value="MAJOR FACILITATOR SUPERFAMILY MULTIDRUG TRANSPORTER MFSC"/>
    <property type="match status" value="1"/>
</dbReference>
<feature type="transmembrane region" description="Helical" evidence="8">
    <location>
        <begin position="368"/>
        <end position="395"/>
    </location>
</feature>
<sequence>MSADVDVSTNNEEAHVLSEGSRKLVTLAVMLSAIMVLLDMTIANVALPHMMGALGVTSNQVTWVLTSYSMAEAIFIPLASFLALKFGIRNLLLISVSGFMVTSALCGQADTIVEMVIFRVMQGAFGASVIPLSQSIMVQIYPANQRGKAMALFSVGVLLGPILGPTLGGIITENMDWRWIFYVNIPVGALCLTLIYFFVKLSNKGKPKIDWPLVIAMTIGIGLLQMVLDRGNDESWFESNTILLSTIISAVAIVYFVGRSLKTKGDIAPVWLLRDRNLAMSCIVMAGFSMGMFGITQLQPMMLEQLLNYPVETTGFAMAPRGLASAVVLLMMARYMDKVDARLLIVIGLSLNAIGTYLMTQYSLEIDLYWILLPSIIQGAGMGLVFAPLSQLAYATLAPQNTIGGAVVFNLCRTIGGSFGISIVNTYFSRIQQQEWHQLGGPLSPTNAALQHAAQAQGTTITDPAFLMQIQNILHQQSTLTAFVYTFGFLLFSYLCLIPLLALFKPKQKLNNE</sequence>
<gene>
    <name evidence="10" type="ORF">H2O73_12200</name>
</gene>
<dbReference type="Proteomes" id="UP000571701">
    <property type="component" value="Unassembled WGS sequence"/>
</dbReference>
<dbReference type="GO" id="GO:0005886">
    <property type="term" value="C:plasma membrane"/>
    <property type="evidence" value="ECO:0007669"/>
    <property type="project" value="UniProtKB-SubCell"/>
</dbReference>
<feature type="transmembrane region" description="Helical" evidence="8">
    <location>
        <begin position="407"/>
        <end position="428"/>
    </location>
</feature>
<protein>
    <submittedName>
        <fullName evidence="10">DHA2 family efflux MFS transporter permease subunit</fullName>
    </submittedName>
</protein>
<reference evidence="10 11" key="1">
    <citation type="submission" date="2020-07" db="EMBL/GenBank/DDBJ databases">
        <title>Vibrio marinisediminis sp. nov., isolated from marine sediment.</title>
        <authorList>
            <person name="Ji X."/>
        </authorList>
    </citation>
    <scope>NUCLEOTIDE SEQUENCE [LARGE SCALE GENOMIC DNA]</scope>
    <source>
        <strain evidence="10 11">404</strain>
    </source>
</reference>
<feature type="transmembrane region" description="Helical" evidence="8">
    <location>
        <begin position="177"/>
        <end position="199"/>
    </location>
</feature>
<dbReference type="EMBL" id="JACFYF010000007">
    <property type="protein sequence ID" value="MBA5763114.1"/>
    <property type="molecule type" value="Genomic_DNA"/>
</dbReference>
<feature type="transmembrane region" description="Helical" evidence="8">
    <location>
        <begin position="278"/>
        <end position="298"/>
    </location>
</feature>
<dbReference type="InterPro" id="IPR011701">
    <property type="entry name" value="MFS"/>
</dbReference>
<organism evidence="10 11">
    <name type="scientific">Vibrio marinisediminis</name>
    <dbReference type="NCBI Taxonomy" id="2758441"/>
    <lineage>
        <taxon>Bacteria</taxon>
        <taxon>Pseudomonadati</taxon>
        <taxon>Pseudomonadota</taxon>
        <taxon>Gammaproteobacteria</taxon>
        <taxon>Vibrionales</taxon>
        <taxon>Vibrionaceae</taxon>
        <taxon>Vibrio</taxon>
    </lineage>
</organism>
<keyword evidence="6 8" id="KW-1133">Transmembrane helix</keyword>
<feature type="domain" description="Major facilitator superfamily (MFS) profile" evidence="9">
    <location>
        <begin position="25"/>
        <end position="511"/>
    </location>
</feature>
<feature type="transmembrane region" description="Helical" evidence="8">
    <location>
        <begin position="343"/>
        <end position="362"/>
    </location>
</feature>
<evidence type="ECO:0000256" key="8">
    <source>
        <dbReference type="SAM" id="Phobius"/>
    </source>
</evidence>
<comment type="similarity">
    <text evidence="2">Belongs to the major facilitator superfamily. EmrB family.</text>
</comment>
<dbReference type="RefSeq" id="WP_182109134.1">
    <property type="nucleotide sequence ID" value="NZ_JACFYF010000007.1"/>
</dbReference>